<feature type="region of interest" description="Disordered" evidence="1">
    <location>
        <begin position="44"/>
        <end position="89"/>
    </location>
</feature>
<name>A0AAD1W395_PELCU</name>
<reference evidence="2" key="1">
    <citation type="submission" date="2022-03" db="EMBL/GenBank/DDBJ databases">
        <authorList>
            <person name="Alioto T."/>
            <person name="Alioto T."/>
            <person name="Gomez Garrido J."/>
        </authorList>
    </citation>
    <scope>NUCLEOTIDE SEQUENCE</scope>
</reference>
<organism evidence="2 3">
    <name type="scientific">Pelobates cultripes</name>
    <name type="common">Western spadefoot toad</name>
    <dbReference type="NCBI Taxonomy" id="61616"/>
    <lineage>
        <taxon>Eukaryota</taxon>
        <taxon>Metazoa</taxon>
        <taxon>Chordata</taxon>
        <taxon>Craniata</taxon>
        <taxon>Vertebrata</taxon>
        <taxon>Euteleostomi</taxon>
        <taxon>Amphibia</taxon>
        <taxon>Batrachia</taxon>
        <taxon>Anura</taxon>
        <taxon>Pelobatoidea</taxon>
        <taxon>Pelobatidae</taxon>
        <taxon>Pelobates</taxon>
    </lineage>
</organism>
<accession>A0AAD1W395</accession>
<protein>
    <submittedName>
        <fullName evidence="2">Uncharacterized protein</fullName>
    </submittedName>
</protein>
<gene>
    <name evidence="2" type="ORF">PECUL_23A043976</name>
</gene>
<dbReference type="Proteomes" id="UP001295444">
    <property type="component" value="Chromosome 04"/>
</dbReference>
<evidence type="ECO:0000313" key="3">
    <source>
        <dbReference type="Proteomes" id="UP001295444"/>
    </source>
</evidence>
<feature type="compositionally biased region" description="Basic and acidic residues" evidence="1">
    <location>
        <begin position="44"/>
        <end position="61"/>
    </location>
</feature>
<sequence>MHSSLVTMAVLKALRADLQHTLQANVAALRSVLSNLTGRLQAVEKKHERLRTTTHDPEDNIPRGTANHWDPVMANSRPQEHTPQEQPQD</sequence>
<evidence type="ECO:0000256" key="1">
    <source>
        <dbReference type="SAM" id="MobiDB-lite"/>
    </source>
</evidence>
<keyword evidence="3" id="KW-1185">Reference proteome</keyword>
<proteinExistence type="predicted"/>
<dbReference type="AlphaFoldDB" id="A0AAD1W395"/>
<dbReference type="EMBL" id="OW240915">
    <property type="protein sequence ID" value="CAH2282957.1"/>
    <property type="molecule type" value="Genomic_DNA"/>
</dbReference>
<evidence type="ECO:0000313" key="2">
    <source>
        <dbReference type="EMBL" id="CAH2282957.1"/>
    </source>
</evidence>